<dbReference type="Proteomes" id="UP000230683">
    <property type="component" value="Unassembled WGS sequence"/>
</dbReference>
<dbReference type="GO" id="GO:0009307">
    <property type="term" value="P:DNA restriction-modification system"/>
    <property type="evidence" value="ECO:0007669"/>
    <property type="project" value="InterPro"/>
</dbReference>
<reference evidence="2" key="1">
    <citation type="submission" date="2017-09" db="EMBL/GenBank/DDBJ databases">
        <title>Depth-based differentiation of microbial function through sediment-hosted aquifers and enrichment of novel symbionts in the deep terrestrial subsurface.</title>
        <authorList>
            <person name="Probst A.J."/>
            <person name="Ladd B."/>
            <person name="Jarett J.K."/>
            <person name="Geller-Mcgrath D.E."/>
            <person name="Sieber C.M.K."/>
            <person name="Emerson J.B."/>
            <person name="Anantharaman K."/>
            <person name="Thomas B.C."/>
            <person name="Malmstrom R."/>
            <person name="Stieglmeier M."/>
            <person name="Klingl A."/>
            <person name="Woyke T."/>
            <person name="Ryan C.M."/>
            <person name="Banfield J.F."/>
        </authorList>
    </citation>
    <scope>NUCLEOTIDE SEQUENCE [LARGE SCALE GENOMIC DNA]</scope>
</reference>
<name>A0A2M7X3V3_UNCKA</name>
<comment type="caution">
    <text evidence="1">The sequence shown here is derived from an EMBL/GenBank/DDBJ whole genome shotgun (WGS) entry which is preliminary data.</text>
</comment>
<dbReference type="Pfam" id="PF09521">
    <property type="entry name" value="RE_NgoPII"/>
    <property type="match status" value="1"/>
</dbReference>
<dbReference type="GO" id="GO:0009036">
    <property type="term" value="F:type II site-specific deoxyribonuclease activity"/>
    <property type="evidence" value="ECO:0007669"/>
    <property type="project" value="InterPro"/>
</dbReference>
<dbReference type="InterPro" id="IPR019046">
    <property type="entry name" value="Restrct_endonuc_II_NgoPII"/>
</dbReference>
<dbReference type="GO" id="GO:0003677">
    <property type="term" value="F:DNA binding"/>
    <property type="evidence" value="ECO:0007669"/>
    <property type="project" value="InterPro"/>
</dbReference>
<dbReference type="EMBL" id="PFWY01000070">
    <property type="protein sequence ID" value="PJA40820.1"/>
    <property type="molecule type" value="Genomic_DNA"/>
</dbReference>
<keyword evidence="1" id="KW-0378">Hydrolase</keyword>
<keyword evidence="1" id="KW-0255">Endonuclease</keyword>
<evidence type="ECO:0000313" key="1">
    <source>
        <dbReference type="EMBL" id="PJA40820.1"/>
    </source>
</evidence>
<organism evidence="1 2">
    <name type="scientific">candidate division WWE3 bacterium CG_4_9_14_3_um_filter_34_6</name>
    <dbReference type="NCBI Taxonomy" id="1975079"/>
    <lineage>
        <taxon>Bacteria</taxon>
        <taxon>Katanobacteria</taxon>
    </lineage>
</organism>
<protein>
    <submittedName>
        <fullName evidence="1">Restriction endonuclease</fullName>
    </submittedName>
</protein>
<accession>A0A2M7X3V3</accession>
<keyword evidence="1" id="KW-0540">Nuclease</keyword>
<proteinExistence type="predicted"/>
<evidence type="ECO:0000313" key="2">
    <source>
        <dbReference type="Proteomes" id="UP000230683"/>
    </source>
</evidence>
<sequence length="285" mass="32301">MAKNTNETNLLIAISNLVKNPITNLVSHYRASNRANSMGDALEFYVKDLFCNSLNEDSFQKKNEIYSKYFSYIGNQNNPPDIIIKQGDAIEVKKIESLRSGIALNSSYPKDKLHSGSPMITTACRNCEDWREKDLVYVVGVSKDDKLKALWLVYGNCYSASKEVYERVRDKISKGINELQNVESMQTSEPSIIDPLGITGLLLKDICVIENPAKVFDYVVPTEQDSDFFVNAILLKEKYLSFPEKDRKNLENLVGDNFLIKDIKIKSPNNPAKLLEAKLLNFIKI</sequence>
<dbReference type="AlphaFoldDB" id="A0A2M7X3V3"/>
<gene>
    <name evidence="1" type="ORF">CO178_01500</name>
</gene>